<comment type="caution">
    <text evidence="1">The sequence shown here is derived from an EMBL/GenBank/DDBJ whole genome shotgun (WGS) entry which is preliminary data.</text>
</comment>
<dbReference type="InterPro" id="IPR038282">
    <property type="entry name" value="DUF2267_sf"/>
</dbReference>
<proteinExistence type="predicted"/>
<dbReference type="Proteomes" id="UP000011205">
    <property type="component" value="Unassembled WGS sequence"/>
</dbReference>
<evidence type="ECO:0008006" key="3">
    <source>
        <dbReference type="Google" id="ProtNLM"/>
    </source>
</evidence>
<gene>
    <name evidence="1" type="ORF">STVIR_8124</name>
</gene>
<reference evidence="1 2" key="1">
    <citation type="journal article" date="2013" name="Genome Announc.">
        <title>Draft Genome Sequence of Streptomyces viridochromogenes Strain Tu57, Producer of Avilamycin.</title>
        <authorList>
            <person name="Gruning B.A."/>
            <person name="Erxleben A."/>
            <person name="Hahnlein A."/>
            <person name="Gunther S."/>
        </authorList>
    </citation>
    <scope>NUCLEOTIDE SEQUENCE [LARGE SCALE GENOMIC DNA]</scope>
    <source>
        <strain evidence="1 2">Tue57</strain>
    </source>
</reference>
<dbReference type="Gene3D" id="1.10.490.110">
    <property type="entry name" value="Uncharacterized conserved protein DUF2267"/>
    <property type="match status" value="1"/>
</dbReference>
<accession>L8P014</accession>
<name>L8P014_STRVR</name>
<protein>
    <recommendedName>
        <fullName evidence="3">DUF2267 domain-containing protein</fullName>
    </recommendedName>
</protein>
<dbReference type="EMBL" id="AMLP01000259">
    <property type="protein sequence ID" value="ELS50901.1"/>
    <property type="molecule type" value="Genomic_DNA"/>
</dbReference>
<dbReference type="PATRIC" id="fig|1160705.3.peg.8025"/>
<evidence type="ECO:0000313" key="1">
    <source>
        <dbReference type="EMBL" id="ELS50901.1"/>
    </source>
</evidence>
<dbReference type="InterPro" id="IPR018727">
    <property type="entry name" value="DUF2267"/>
</dbReference>
<organism evidence="1 2">
    <name type="scientific">Streptomyces viridochromogenes Tue57</name>
    <dbReference type="NCBI Taxonomy" id="1160705"/>
    <lineage>
        <taxon>Bacteria</taxon>
        <taxon>Bacillati</taxon>
        <taxon>Actinomycetota</taxon>
        <taxon>Actinomycetes</taxon>
        <taxon>Kitasatosporales</taxon>
        <taxon>Streptomycetaceae</taxon>
        <taxon>Streptomyces</taxon>
    </lineage>
</organism>
<dbReference type="Pfam" id="PF10025">
    <property type="entry name" value="DUF2267"/>
    <property type="match status" value="1"/>
</dbReference>
<dbReference type="AlphaFoldDB" id="L8P014"/>
<dbReference type="RefSeq" id="WP_004003588.1">
    <property type="nucleotide sequence ID" value="NZ_AMLP01000259.1"/>
</dbReference>
<sequence>MRLAEFLAQVHDRGEYRSQEEAEHVSTAALKVLGTRITAEEAEDLAAQLPAPLSDVLREGGGPAESFGCEEFLRRVAQHTGARPRTAEWDAGAVLSTVADAVSGGQVDHLLSQLPTEYAELFGRPGRS</sequence>
<evidence type="ECO:0000313" key="2">
    <source>
        <dbReference type="Proteomes" id="UP000011205"/>
    </source>
</evidence>